<keyword evidence="3 8" id="KW-0963">Cytoplasm</keyword>
<organism evidence="11 12">
    <name type="scientific">candidate division WWE3 bacterium CG06_land_8_20_14_3_00_42_16</name>
    <dbReference type="NCBI Taxonomy" id="1975083"/>
    <lineage>
        <taxon>Bacteria</taxon>
        <taxon>Katanobacteria</taxon>
    </lineage>
</organism>
<evidence type="ECO:0000313" key="11">
    <source>
        <dbReference type="EMBL" id="PIU69008.1"/>
    </source>
</evidence>
<evidence type="ECO:0000256" key="1">
    <source>
        <dbReference type="ARBA" id="ARBA00001933"/>
    </source>
</evidence>
<evidence type="ECO:0000256" key="6">
    <source>
        <dbReference type="ARBA" id="ARBA00022679"/>
    </source>
</evidence>
<dbReference type="UniPathway" id="UPA00193"/>
<dbReference type="GO" id="GO:0030170">
    <property type="term" value="F:pyridoxal phosphate binding"/>
    <property type="evidence" value="ECO:0007669"/>
    <property type="project" value="UniProtKB-UniRule"/>
</dbReference>
<dbReference type="Gene3D" id="3.40.640.10">
    <property type="entry name" value="Type I PLP-dependent aspartate aminotransferase-like (Major domain)"/>
    <property type="match status" value="1"/>
</dbReference>
<dbReference type="PANTHER" id="PTHR11680:SF50">
    <property type="entry name" value="SERINE HYDROXYMETHYLTRANSFERASE"/>
    <property type="match status" value="1"/>
</dbReference>
<comment type="catalytic activity">
    <reaction evidence="8">
        <text>(6R)-5,10-methylene-5,6,7,8-tetrahydrofolate + glycine + H2O = (6S)-5,6,7,8-tetrahydrofolate + L-serine</text>
        <dbReference type="Rhea" id="RHEA:15481"/>
        <dbReference type="ChEBI" id="CHEBI:15377"/>
        <dbReference type="ChEBI" id="CHEBI:15636"/>
        <dbReference type="ChEBI" id="CHEBI:33384"/>
        <dbReference type="ChEBI" id="CHEBI:57305"/>
        <dbReference type="ChEBI" id="CHEBI:57453"/>
        <dbReference type="EC" id="2.1.2.1"/>
    </reaction>
</comment>
<name>A0A2M7ANR0_UNCKA</name>
<dbReference type="GO" id="GO:0008168">
    <property type="term" value="F:methyltransferase activity"/>
    <property type="evidence" value="ECO:0007669"/>
    <property type="project" value="UniProtKB-KW"/>
</dbReference>
<proteinExistence type="inferred from homology"/>
<comment type="pathway">
    <text evidence="8">Amino-acid biosynthesis; glycine biosynthesis; glycine from L-serine: step 1/1.</text>
</comment>
<evidence type="ECO:0000256" key="3">
    <source>
        <dbReference type="ARBA" id="ARBA00022490"/>
    </source>
</evidence>
<evidence type="ECO:0000256" key="7">
    <source>
        <dbReference type="ARBA" id="ARBA00022898"/>
    </source>
</evidence>
<dbReference type="Proteomes" id="UP000229916">
    <property type="component" value="Unassembled WGS sequence"/>
</dbReference>
<keyword evidence="6 8" id="KW-0808">Transferase</keyword>
<dbReference type="InterPro" id="IPR015421">
    <property type="entry name" value="PyrdxlP-dep_Trfase_major"/>
</dbReference>
<sequence length="444" mass="48809">MNYLPMVDPEIKDLIAKEEQRQKETLSFIPSENYASQAVLEALGSGLTNKYSEGYPNKRYYQGQKYIDAIESLCLERAKALFNVPFANVQPYSGSPANAAVYFGLLAPGDTIMGLSLKSGGHLTHGVPNITFSGKFFQSVQYDVGEDGFLHYDEIEKLALKHKPRMIIAGITHYPRQLDFERFAAIARKVDAFLLADISHIVSLIIAGVHPSPFVQAHVVTTTTHKTLRGPRGAIIMVTQKGLEKDPLMGEKINKAVFPGLQGGPHDQVTAAIAVALQEASKPQFKRYGLQIAKNAKALADSLLCCGLKLMSDGTDNHVMVVDLRQQNILGNTVAEGLEEAGIVANRNAVPFDPNPPFYPSGLRLGTPAATSRGLGLKEMKLIGGWIADIVCDLSRVKHEMGIVFDQEKKRETRSIIIGKTRKINEIRPKVAKLCRAFPLKKQY</sequence>
<evidence type="ECO:0000256" key="4">
    <source>
        <dbReference type="ARBA" id="ARBA00022563"/>
    </source>
</evidence>
<evidence type="ECO:0000256" key="2">
    <source>
        <dbReference type="ARBA" id="ARBA00006376"/>
    </source>
</evidence>
<dbReference type="PROSITE" id="PS00096">
    <property type="entry name" value="SHMT"/>
    <property type="match status" value="1"/>
</dbReference>
<dbReference type="EC" id="2.1.2.1" evidence="8"/>
<evidence type="ECO:0000259" key="10">
    <source>
        <dbReference type="Pfam" id="PF00464"/>
    </source>
</evidence>
<dbReference type="AlphaFoldDB" id="A0A2M7ANR0"/>
<dbReference type="GO" id="GO:0019264">
    <property type="term" value="P:glycine biosynthetic process from serine"/>
    <property type="evidence" value="ECO:0007669"/>
    <property type="project" value="UniProtKB-UniRule"/>
</dbReference>
<feature type="binding site" evidence="8">
    <location>
        <position position="117"/>
    </location>
    <ligand>
        <name>(6S)-5,6,7,8-tetrahydrofolate</name>
        <dbReference type="ChEBI" id="CHEBI:57453"/>
    </ligand>
</feature>
<dbReference type="NCBIfam" id="NF000586">
    <property type="entry name" value="PRK00011.1"/>
    <property type="match status" value="1"/>
</dbReference>
<dbReference type="EMBL" id="PEWD01000036">
    <property type="protein sequence ID" value="PIU69008.1"/>
    <property type="molecule type" value="Genomic_DNA"/>
</dbReference>
<evidence type="ECO:0000256" key="5">
    <source>
        <dbReference type="ARBA" id="ARBA00022605"/>
    </source>
</evidence>
<keyword evidence="5 8" id="KW-0028">Amino-acid biosynthesis</keyword>
<feature type="modified residue" description="N6-(pyridoxal phosphate)lysine" evidence="8 9">
    <location>
        <position position="226"/>
    </location>
</feature>
<dbReference type="GO" id="GO:0032259">
    <property type="term" value="P:methylation"/>
    <property type="evidence" value="ECO:0007669"/>
    <property type="project" value="UniProtKB-KW"/>
</dbReference>
<evidence type="ECO:0000256" key="9">
    <source>
        <dbReference type="PIRSR" id="PIRSR000412-50"/>
    </source>
</evidence>
<dbReference type="InterPro" id="IPR015424">
    <property type="entry name" value="PyrdxlP-dep_Trfase"/>
</dbReference>
<dbReference type="CDD" id="cd00378">
    <property type="entry name" value="SHMT"/>
    <property type="match status" value="1"/>
</dbReference>
<reference evidence="12" key="1">
    <citation type="submission" date="2017-09" db="EMBL/GenBank/DDBJ databases">
        <title>Depth-based differentiation of microbial function through sediment-hosted aquifers and enrichment of novel symbionts in the deep terrestrial subsurface.</title>
        <authorList>
            <person name="Probst A.J."/>
            <person name="Ladd B."/>
            <person name="Jarett J.K."/>
            <person name="Geller-Mcgrath D.E."/>
            <person name="Sieber C.M.K."/>
            <person name="Emerson J.B."/>
            <person name="Anantharaman K."/>
            <person name="Thomas B.C."/>
            <person name="Malmstrom R."/>
            <person name="Stieglmeier M."/>
            <person name="Klingl A."/>
            <person name="Woyke T."/>
            <person name="Ryan C.M."/>
            <person name="Banfield J.F."/>
        </authorList>
    </citation>
    <scope>NUCLEOTIDE SEQUENCE [LARGE SCALE GENOMIC DNA]</scope>
</reference>
<dbReference type="PIRSF" id="PIRSF000412">
    <property type="entry name" value="SHMT"/>
    <property type="match status" value="1"/>
</dbReference>
<dbReference type="GO" id="GO:0035999">
    <property type="term" value="P:tetrahydrofolate interconversion"/>
    <property type="evidence" value="ECO:0007669"/>
    <property type="project" value="UniProtKB-UniRule"/>
</dbReference>
<dbReference type="InterPro" id="IPR001085">
    <property type="entry name" value="Ser_HO-MeTrfase"/>
</dbReference>
<keyword evidence="4 8" id="KW-0554">One-carbon metabolism</keyword>
<evidence type="ECO:0000256" key="8">
    <source>
        <dbReference type="HAMAP-Rule" id="MF_00051"/>
    </source>
</evidence>
<dbReference type="InterPro" id="IPR015422">
    <property type="entry name" value="PyrdxlP-dep_Trfase_small"/>
</dbReference>
<keyword evidence="11" id="KW-0489">Methyltransferase</keyword>
<comment type="subcellular location">
    <subcellularLocation>
        <location evidence="8">Cytoplasm</location>
    </subcellularLocation>
</comment>
<dbReference type="InterPro" id="IPR019798">
    <property type="entry name" value="Ser_HO-MeTrfase_PLP_BS"/>
</dbReference>
<dbReference type="SUPFAM" id="SSF53383">
    <property type="entry name" value="PLP-dependent transferases"/>
    <property type="match status" value="1"/>
</dbReference>
<comment type="pathway">
    <text evidence="8">One-carbon metabolism; tetrahydrofolate interconversion.</text>
</comment>
<dbReference type="Gene3D" id="3.90.1150.10">
    <property type="entry name" value="Aspartate Aminotransferase, domain 1"/>
    <property type="match status" value="1"/>
</dbReference>
<dbReference type="Pfam" id="PF00464">
    <property type="entry name" value="SHMT"/>
    <property type="match status" value="1"/>
</dbReference>
<dbReference type="HAMAP" id="MF_00051">
    <property type="entry name" value="SHMT"/>
    <property type="match status" value="1"/>
</dbReference>
<feature type="domain" description="Serine hydroxymethyltransferase-like" evidence="10">
    <location>
        <begin position="5"/>
        <end position="387"/>
    </location>
</feature>
<dbReference type="GO" id="GO:0004372">
    <property type="term" value="F:glycine hydroxymethyltransferase activity"/>
    <property type="evidence" value="ECO:0007669"/>
    <property type="project" value="UniProtKB-UniRule"/>
</dbReference>
<comment type="cofactor">
    <cofactor evidence="1 8 9">
        <name>pyridoxal 5'-phosphate</name>
        <dbReference type="ChEBI" id="CHEBI:597326"/>
    </cofactor>
</comment>
<dbReference type="InterPro" id="IPR049943">
    <property type="entry name" value="Ser_HO-MeTrfase-like"/>
</dbReference>
<dbReference type="PANTHER" id="PTHR11680">
    <property type="entry name" value="SERINE HYDROXYMETHYLTRANSFERASE"/>
    <property type="match status" value="1"/>
</dbReference>
<dbReference type="GO" id="GO:0005829">
    <property type="term" value="C:cytosol"/>
    <property type="evidence" value="ECO:0007669"/>
    <property type="project" value="TreeGrafter"/>
</dbReference>
<comment type="caution">
    <text evidence="8">Lacks conserved residue(s) required for the propagation of feature annotation.</text>
</comment>
<dbReference type="UniPathway" id="UPA00288">
    <property type="reaction ID" value="UER01023"/>
</dbReference>
<protein>
    <recommendedName>
        <fullName evidence="8">Serine hydroxymethyltransferase</fullName>
        <shortName evidence="8">SHMT</shortName>
        <shortName evidence="8">Serine methylase</shortName>
        <ecNumber evidence="8">2.1.2.1</ecNumber>
    </recommendedName>
</protein>
<keyword evidence="7 8" id="KW-0663">Pyridoxal phosphate</keyword>
<feature type="site" description="Plays an important role in substrate specificity" evidence="8">
    <location>
        <position position="225"/>
    </location>
</feature>
<dbReference type="InterPro" id="IPR039429">
    <property type="entry name" value="SHMT-like_dom"/>
</dbReference>
<comment type="similarity">
    <text evidence="2 8">Belongs to the SHMT family.</text>
</comment>
<gene>
    <name evidence="8 11" type="primary">glyA</name>
    <name evidence="11" type="ORF">COS81_01815</name>
</gene>
<comment type="caution">
    <text evidence="11">The sequence shown here is derived from an EMBL/GenBank/DDBJ whole genome shotgun (WGS) entry which is preliminary data.</text>
</comment>
<comment type="subunit">
    <text evidence="8">Homodimer.</text>
</comment>
<comment type="function">
    <text evidence="8">Catalyzes the reversible interconversion of serine and glycine with tetrahydrofolate (THF) serving as the one-carbon carrier. This reaction serves as the major source of one-carbon groups required for the biosynthesis of purines, thymidylate, methionine, and other important biomolecules. Also exhibits THF-independent aldolase activity toward beta-hydroxyamino acids, producing glycine and aldehydes, via a retro-aldol mechanism.</text>
</comment>
<feature type="binding site" evidence="8">
    <location>
        <begin position="121"/>
        <end position="123"/>
    </location>
    <ligand>
        <name>(6S)-5,6,7,8-tetrahydrofolate</name>
        <dbReference type="ChEBI" id="CHEBI:57453"/>
    </ligand>
</feature>
<evidence type="ECO:0000313" key="12">
    <source>
        <dbReference type="Proteomes" id="UP000229916"/>
    </source>
</evidence>
<accession>A0A2M7ANR0</accession>